<feature type="coiled-coil region" evidence="1">
    <location>
        <begin position="86"/>
        <end position="145"/>
    </location>
</feature>
<dbReference type="RefSeq" id="XP_004363649.2">
    <property type="nucleotide sequence ID" value="XM_004363592.2"/>
</dbReference>
<keyword evidence="1" id="KW-0175">Coiled coil</keyword>
<dbReference type="AlphaFoldDB" id="A0A0D2WQB7"/>
<evidence type="ECO:0000256" key="1">
    <source>
        <dbReference type="SAM" id="Coils"/>
    </source>
</evidence>
<dbReference type="Pfam" id="PF20882">
    <property type="entry name" value="Sos7"/>
    <property type="match status" value="1"/>
</dbReference>
<dbReference type="PANTHER" id="PTHR37329:SF1">
    <property type="entry name" value="KINETOCHORE PROTEIN SOS7"/>
    <property type="match status" value="1"/>
</dbReference>
<keyword evidence="4" id="KW-1185">Reference proteome</keyword>
<reference evidence="4" key="1">
    <citation type="submission" date="2011-02" db="EMBL/GenBank/DDBJ databases">
        <title>The Genome Sequence of Capsaspora owczarzaki ATCC 30864.</title>
        <authorList>
            <person name="Russ C."/>
            <person name="Cuomo C."/>
            <person name="Burger G."/>
            <person name="Gray M.W."/>
            <person name="Holland P.W.H."/>
            <person name="King N."/>
            <person name="Lang F.B.F."/>
            <person name="Roger A.J."/>
            <person name="Ruiz-Trillo I."/>
            <person name="Young S.K."/>
            <person name="Zeng Q."/>
            <person name="Gargeya S."/>
            <person name="Alvarado L."/>
            <person name="Berlin A."/>
            <person name="Chapman S.B."/>
            <person name="Chen Z."/>
            <person name="Freedman E."/>
            <person name="Gellesch M."/>
            <person name="Goldberg J."/>
            <person name="Griggs A."/>
            <person name="Gujja S."/>
            <person name="Heilman E."/>
            <person name="Heiman D."/>
            <person name="Howarth C."/>
            <person name="Mehta T."/>
            <person name="Neiman D."/>
            <person name="Pearson M."/>
            <person name="Roberts A."/>
            <person name="Saif S."/>
            <person name="Shea T."/>
            <person name="Shenoy N."/>
            <person name="Sisk P."/>
            <person name="Stolte C."/>
            <person name="Sykes S."/>
            <person name="White J."/>
            <person name="Yandava C."/>
            <person name="Haas B."/>
            <person name="Nusbaum C."/>
            <person name="Birren B."/>
        </authorList>
    </citation>
    <scope>NUCLEOTIDE SEQUENCE</scope>
    <source>
        <strain evidence="4">ATCC 30864</strain>
    </source>
</reference>
<dbReference type="GO" id="GO:0051315">
    <property type="term" value="P:attachment of mitotic spindle microtubules to kinetochore"/>
    <property type="evidence" value="ECO:0007669"/>
    <property type="project" value="TreeGrafter"/>
</dbReference>
<dbReference type="InterPro" id="IPR048781">
    <property type="entry name" value="Sos7_CC"/>
</dbReference>
<accession>A0A0D2WQB7</accession>
<evidence type="ECO:0000313" key="4">
    <source>
        <dbReference type="Proteomes" id="UP000008743"/>
    </source>
</evidence>
<dbReference type="EMBL" id="KE346364">
    <property type="protein sequence ID" value="KJE93078.1"/>
    <property type="molecule type" value="Genomic_DNA"/>
</dbReference>
<dbReference type="Proteomes" id="UP000008743">
    <property type="component" value="Unassembled WGS sequence"/>
</dbReference>
<organism evidence="3 4">
    <name type="scientific">Capsaspora owczarzaki (strain ATCC 30864)</name>
    <dbReference type="NCBI Taxonomy" id="595528"/>
    <lineage>
        <taxon>Eukaryota</taxon>
        <taxon>Filasterea</taxon>
        <taxon>Capsaspora</taxon>
    </lineage>
</organism>
<proteinExistence type="predicted"/>
<dbReference type="InterPro" id="IPR037475">
    <property type="entry name" value="Sos7"/>
</dbReference>
<name>A0A0D2WQB7_CAPO3</name>
<feature type="domain" description="Kinetochore protein Sos7 coiled-coil" evidence="2">
    <location>
        <begin position="52"/>
        <end position="124"/>
    </location>
</feature>
<evidence type="ECO:0000259" key="2">
    <source>
        <dbReference type="Pfam" id="PF20882"/>
    </source>
</evidence>
<dbReference type="GO" id="GO:0000776">
    <property type="term" value="C:kinetochore"/>
    <property type="evidence" value="ECO:0007669"/>
    <property type="project" value="InterPro"/>
</dbReference>
<dbReference type="PANTHER" id="PTHR37329">
    <property type="entry name" value="KINETOCHORE PROTEIN SOS7"/>
    <property type="match status" value="1"/>
</dbReference>
<dbReference type="InParanoid" id="A0A0D2WQB7"/>
<dbReference type="OrthoDB" id="18959at2759"/>
<protein>
    <recommendedName>
        <fullName evidence="2">Kinetochore protein Sos7 coiled-coil domain-containing protein</fullName>
    </recommendedName>
</protein>
<dbReference type="GO" id="GO:0034501">
    <property type="term" value="P:protein localization to kinetochore"/>
    <property type="evidence" value="ECO:0007669"/>
    <property type="project" value="InterPro"/>
</dbReference>
<evidence type="ECO:0000313" key="3">
    <source>
        <dbReference type="EMBL" id="KJE93078.1"/>
    </source>
</evidence>
<feature type="coiled-coil region" evidence="1">
    <location>
        <begin position="169"/>
        <end position="210"/>
    </location>
</feature>
<gene>
    <name evidence="3" type="ORF">CAOG_003921</name>
</gene>
<sequence>MTTVDTLPLITAAVDELKRAKEPQYHFLDLQHALVGAEAEQTAAADVLVFKENLSKLKFNFIELETKSAFLMHVGQNTAFPSSTELAAEESKKSQAQAHYKNLKKQASQVRTEIAEIAKTIDREFTELQGKLAELAAVISELEQTQHESQQLISRQPQPMILEGRTVNANELEAIVQQQQELLGQLASEREMVAKQIADLQRAKHALESDPESVRQAAASGASGMDQAVEQAQLVEMQAWFVSMTAALAKLGGVELLDVQPQSMTIRILLNNSKTVDMFLQFSKRSSAVKLEAAQLMSSNTSVADLVEQAVILNDVPFLISELRHRLSR</sequence>